<keyword evidence="3" id="KW-1185">Reference proteome</keyword>
<evidence type="ECO:0000313" key="3">
    <source>
        <dbReference type="Proteomes" id="UP000501690"/>
    </source>
</evidence>
<evidence type="ECO:0000256" key="1">
    <source>
        <dbReference type="SAM" id="MobiDB-lite"/>
    </source>
</evidence>
<dbReference type="EMBL" id="CP039349">
    <property type="protein sequence ID" value="QCD92789.1"/>
    <property type="molecule type" value="Genomic_DNA"/>
</dbReference>
<feature type="region of interest" description="Disordered" evidence="1">
    <location>
        <begin position="1"/>
        <end position="20"/>
    </location>
</feature>
<dbReference type="AlphaFoldDB" id="A0A4D6LUQ4"/>
<accession>A0A4D6LUQ4</accession>
<reference evidence="2 3" key="1">
    <citation type="submission" date="2019-04" db="EMBL/GenBank/DDBJ databases">
        <title>An improved genome assembly and genetic linkage map for asparagus bean, Vigna unguiculata ssp. sesquipedialis.</title>
        <authorList>
            <person name="Xia Q."/>
            <person name="Zhang R."/>
            <person name="Dong Y."/>
        </authorList>
    </citation>
    <scope>NUCLEOTIDE SEQUENCE [LARGE SCALE GENOMIC DNA]</scope>
    <source>
        <tissue evidence="2">Leaf</tissue>
    </source>
</reference>
<proteinExistence type="predicted"/>
<name>A0A4D6LUQ4_VIGUN</name>
<protein>
    <submittedName>
        <fullName evidence="2">Uncharacterized protein</fullName>
    </submittedName>
</protein>
<organism evidence="2 3">
    <name type="scientific">Vigna unguiculata</name>
    <name type="common">Cowpea</name>
    <dbReference type="NCBI Taxonomy" id="3917"/>
    <lineage>
        <taxon>Eukaryota</taxon>
        <taxon>Viridiplantae</taxon>
        <taxon>Streptophyta</taxon>
        <taxon>Embryophyta</taxon>
        <taxon>Tracheophyta</taxon>
        <taxon>Spermatophyta</taxon>
        <taxon>Magnoliopsida</taxon>
        <taxon>eudicotyledons</taxon>
        <taxon>Gunneridae</taxon>
        <taxon>Pentapetalae</taxon>
        <taxon>rosids</taxon>
        <taxon>fabids</taxon>
        <taxon>Fabales</taxon>
        <taxon>Fabaceae</taxon>
        <taxon>Papilionoideae</taxon>
        <taxon>50 kb inversion clade</taxon>
        <taxon>NPAAA clade</taxon>
        <taxon>indigoferoid/millettioid clade</taxon>
        <taxon>Phaseoleae</taxon>
        <taxon>Vigna</taxon>
    </lineage>
</organism>
<sequence>MVSSSTRLGKPFSPERDNTSLKTRIGRLSEMLEQNQGELLLFSARRDELAWARIPALTTVPRMQHQKQLTQTTQFIHIRAQAFFKSFQA</sequence>
<gene>
    <name evidence="2" type="ORF">DEO72_LG5g858</name>
</gene>
<evidence type="ECO:0000313" key="2">
    <source>
        <dbReference type="EMBL" id="QCD92789.1"/>
    </source>
</evidence>
<dbReference type="Proteomes" id="UP000501690">
    <property type="component" value="Linkage Group LG5"/>
</dbReference>